<reference evidence="2" key="1">
    <citation type="submission" date="2023-04" db="EMBL/GenBank/DDBJ databases">
        <authorList>
            <consortium name="ELIXIR-Norway"/>
        </authorList>
    </citation>
    <scope>NUCLEOTIDE SEQUENCE [LARGE SCALE GENOMIC DNA]</scope>
</reference>
<dbReference type="EMBL" id="OX459952">
    <property type="protein sequence ID" value="CAI9158166.1"/>
    <property type="molecule type" value="Genomic_DNA"/>
</dbReference>
<feature type="compositionally biased region" description="Basic and acidic residues" evidence="1">
    <location>
        <begin position="44"/>
        <end position="56"/>
    </location>
</feature>
<protein>
    <submittedName>
        <fullName evidence="2">Uncharacterized protein</fullName>
    </submittedName>
</protein>
<evidence type="ECO:0000256" key="1">
    <source>
        <dbReference type="SAM" id="MobiDB-lite"/>
    </source>
</evidence>
<organism evidence="2 3">
    <name type="scientific">Rangifer tarandus platyrhynchus</name>
    <name type="common">Svalbard reindeer</name>
    <dbReference type="NCBI Taxonomy" id="3082113"/>
    <lineage>
        <taxon>Eukaryota</taxon>
        <taxon>Metazoa</taxon>
        <taxon>Chordata</taxon>
        <taxon>Craniata</taxon>
        <taxon>Vertebrata</taxon>
        <taxon>Euteleostomi</taxon>
        <taxon>Mammalia</taxon>
        <taxon>Eutheria</taxon>
        <taxon>Laurasiatheria</taxon>
        <taxon>Artiodactyla</taxon>
        <taxon>Ruminantia</taxon>
        <taxon>Pecora</taxon>
        <taxon>Cervidae</taxon>
        <taxon>Odocoileinae</taxon>
        <taxon>Rangifer</taxon>
    </lineage>
</organism>
<name>A0ABN8YCC6_RANTA</name>
<proteinExistence type="predicted"/>
<feature type="region of interest" description="Disordered" evidence="1">
    <location>
        <begin position="17"/>
        <end position="88"/>
    </location>
</feature>
<dbReference type="Proteomes" id="UP001176941">
    <property type="component" value="Chromosome 16"/>
</dbReference>
<feature type="non-terminal residue" evidence="2">
    <location>
        <position position="88"/>
    </location>
</feature>
<evidence type="ECO:0000313" key="3">
    <source>
        <dbReference type="Proteomes" id="UP001176941"/>
    </source>
</evidence>
<gene>
    <name evidence="2" type="ORF">MRATA1EN1_LOCUS7128</name>
</gene>
<sequence>NPQQNVCAANTSPRCPRFPESFRAQEGPIAPRRAPQPGSLAMPRDLKMEHVREASGHHKAPGTTEEPLKESVQIDDPGQQLEQAAVWA</sequence>
<keyword evidence="3" id="KW-1185">Reference proteome</keyword>
<evidence type="ECO:0000313" key="2">
    <source>
        <dbReference type="EMBL" id="CAI9158166.1"/>
    </source>
</evidence>
<accession>A0ABN8YCC6</accession>